<feature type="domain" description="PIR2-like helical" evidence="3">
    <location>
        <begin position="69"/>
        <end position="183"/>
    </location>
</feature>
<reference evidence="5" key="1">
    <citation type="journal article" date="2019" name="Nat. Commun.">
        <title>The genome of broomcorn millet.</title>
        <authorList>
            <person name="Zou C."/>
            <person name="Miki D."/>
            <person name="Li D."/>
            <person name="Tang Q."/>
            <person name="Xiao L."/>
            <person name="Rajput S."/>
            <person name="Deng P."/>
            <person name="Jia W."/>
            <person name="Huang R."/>
            <person name="Zhang M."/>
            <person name="Sun Y."/>
            <person name="Hu J."/>
            <person name="Fu X."/>
            <person name="Schnable P.S."/>
            <person name="Li F."/>
            <person name="Zhang H."/>
            <person name="Feng B."/>
            <person name="Zhu X."/>
            <person name="Liu R."/>
            <person name="Schnable J.C."/>
            <person name="Zhu J.-K."/>
            <person name="Zhang H."/>
        </authorList>
    </citation>
    <scope>NUCLEOTIDE SEQUENCE [LARGE SCALE GENOMIC DNA]</scope>
</reference>
<dbReference type="InterPro" id="IPR022059">
    <property type="entry name" value="DUF3615"/>
</dbReference>
<sequence>MGRRRSGRRRAAAVEAGGSGTPDDSPQKKSSSSSGHQAATSLSQQTVEEETPSPPPQDTRALRRRLLAQIRRFYLDAISRLPTADLRATLARGLLVGGYCFGPLHPVHNIIANSVWYADAFPLRPADRIDLDVVSSQATDRAARRSFDGLVACLLRICPFLSPADALWRLNRSRADLRVAVASVQCAKPSLLRAADQEIVKSAFQEAAEAARHPTPAAFALFASSLLPGVERDVSRLLVSRGGGLSSLDIRRLSSVLLPYPVPNEPCRSVPDPSPEASKVISGKKRNVPKWYKCLLGIADAALASSTAKLGYTMSFIPYMPKEDHSSSSGVGLGCRLFFFAEAPRPPHKDFREEDISICCPVEPSPGDIDNCHACLMDKEKINHPAVEPVYHTHVLRFGEQCFEIGAVDHDWDFRPALGVDFLCFDSDRDYGLLEYLHNLFARIHAYLNHDEK</sequence>
<organism evidence="4 5">
    <name type="scientific">Panicum miliaceum</name>
    <name type="common">Proso millet</name>
    <name type="synonym">Broomcorn millet</name>
    <dbReference type="NCBI Taxonomy" id="4540"/>
    <lineage>
        <taxon>Eukaryota</taxon>
        <taxon>Viridiplantae</taxon>
        <taxon>Streptophyta</taxon>
        <taxon>Embryophyta</taxon>
        <taxon>Tracheophyta</taxon>
        <taxon>Spermatophyta</taxon>
        <taxon>Magnoliopsida</taxon>
        <taxon>Liliopsida</taxon>
        <taxon>Poales</taxon>
        <taxon>Poaceae</taxon>
        <taxon>PACMAD clade</taxon>
        <taxon>Panicoideae</taxon>
        <taxon>Panicodae</taxon>
        <taxon>Paniceae</taxon>
        <taxon>Panicinae</taxon>
        <taxon>Panicum</taxon>
        <taxon>Panicum sect. Panicum</taxon>
    </lineage>
</organism>
<keyword evidence="5" id="KW-1185">Reference proteome</keyword>
<name>A0A3L6SHN7_PANMI</name>
<dbReference type="PANTHER" id="PTHR33120:SF51">
    <property type="entry name" value="PIR2-LIKE HELICAL DOMAIN-CONTAINING PROTEIN"/>
    <property type="match status" value="1"/>
</dbReference>
<dbReference type="Pfam" id="PF20235">
    <property type="entry name" value="PIR2-like_helical"/>
    <property type="match status" value="1"/>
</dbReference>
<dbReference type="Proteomes" id="UP000275267">
    <property type="component" value="Unassembled WGS sequence"/>
</dbReference>
<evidence type="ECO:0000259" key="3">
    <source>
        <dbReference type="Pfam" id="PF20235"/>
    </source>
</evidence>
<proteinExistence type="predicted"/>
<feature type="region of interest" description="Disordered" evidence="1">
    <location>
        <begin position="1"/>
        <end position="61"/>
    </location>
</feature>
<dbReference type="EMBL" id="PQIB02000004">
    <property type="protein sequence ID" value="RLN22122.1"/>
    <property type="molecule type" value="Genomic_DNA"/>
</dbReference>
<evidence type="ECO:0000313" key="5">
    <source>
        <dbReference type="Proteomes" id="UP000275267"/>
    </source>
</evidence>
<dbReference type="InterPro" id="IPR046527">
    <property type="entry name" value="PIR2-like_helical"/>
</dbReference>
<dbReference type="STRING" id="4540.A0A3L6SHN7"/>
<accession>A0A3L6SHN7</accession>
<protein>
    <submittedName>
        <fullName evidence="4">Uncharacterized protein</fullName>
    </submittedName>
</protein>
<evidence type="ECO:0000259" key="2">
    <source>
        <dbReference type="Pfam" id="PF12274"/>
    </source>
</evidence>
<gene>
    <name evidence="4" type="ORF">C2845_PM07G36270</name>
</gene>
<comment type="caution">
    <text evidence="4">The sequence shown here is derived from an EMBL/GenBank/DDBJ whole genome shotgun (WGS) entry which is preliminary data.</text>
</comment>
<dbReference type="Pfam" id="PF12274">
    <property type="entry name" value="DUF3615"/>
    <property type="match status" value="1"/>
</dbReference>
<evidence type="ECO:0000256" key="1">
    <source>
        <dbReference type="SAM" id="MobiDB-lite"/>
    </source>
</evidence>
<dbReference type="PANTHER" id="PTHR33120">
    <property type="entry name" value="EXPRESSED PROTEIN-RELATED"/>
    <property type="match status" value="1"/>
</dbReference>
<evidence type="ECO:0000313" key="4">
    <source>
        <dbReference type="EMBL" id="RLN22122.1"/>
    </source>
</evidence>
<feature type="compositionally biased region" description="Basic residues" evidence="1">
    <location>
        <begin position="1"/>
        <end position="11"/>
    </location>
</feature>
<dbReference type="AlphaFoldDB" id="A0A3L6SHN7"/>
<feature type="domain" description="DUF3615" evidence="2">
    <location>
        <begin position="337"/>
        <end position="385"/>
    </location>
</feature>
<dbReference type="OrthoDB" id="686981at2759"/>
<feature type="compositionally biased region" description="Low complexity" evidence="1">
    <location>
        <begin position="13"/>
        <end position="43"/>
    </location>
</feature>